<dbReference type="RefSeq" id="WP_057721173.1">
    <property type="nucleotide sequence ID" value="NZ_JYLM01000001.1"/>
</dbReference>
<evidence type="ECO:0000313" key="2">
    <source>
        <dbReference type="Proteomes" id="UP000183653"/>
    </source>
</evidence>
<dbReference type="AlphaFoldDB" id="A0A1H2F6H4"/>
<sequence length="100" mass="11436">MRIIALSTLRIFWESRPAFADAKTPLVELYRHMEKATYPTPQALKAELRTASILRSGKVVFNVGGNKYRVIMSIDYERQLGFIRFVGTHAQYDSINAETV</sequence>
<proteinExistence type="predicted"/>
<name>A0A1H2F6H4_9PSED</name>
<gene>
    <name evidence="1" type="ORF">SAMN04490197_2159</name>
</gene>
<dbReference type="InterPro" id="IPR018669">
    <property type="entry name" value="Toxin_HigB"/>
</dbReference>
<dbReference type="OrthoDB" id="9799912at2"/>
<protein>
    <submittedName>
        <fullName evidence="1">mRNA interferase HigB</fullName>
    </submittedName>
</protein>
<dbReference type="GO" id="GO:0003723">
    <property type="term" value="F:RNA binding"/>
    <property type="evidence" value="ECO:0007669"/>
    <property type="project" value="InterPro"/>
</dbReference>
<dbReference type="EMBL" id="LT629782">
    <property type="protein sequence ID" value="SDU02954.1"/>
    <property type="molecule type" value="Genomic_DNA"/>
</dbReference>
<organism evidence="1 2">
    <name type="scientific">Pseudomonas orientalis</name>
    <dbReference type="NCBI Taxonomy" id="76758"/>
    <lineage>
        <taxon>Bacteria</taxon>
        <taxon>Pseudomonadati</taxon>
        <taxon>Pseudomonadota</taxon>
        <taxon>Gammaproteobacteria</taxon>
        <taxon>Pseudomonadales</taxon>
        <taxon>Pseudomonadaceae</taxon>
        <taxon>Pseudomonas</taxon>
    </lineage>
</organism>
<reference evidence="1 2" key="1">
    <citation type="submission" date="2016-10" db="EMBL/GenBank/DDBJ databases">
        <authorList>
            <person name="Varghese N."/>
            <person name="Submissions S."/>
        </authorList>
    </citation>
    <scope>NUCLEOTIDE SEQUENCE [LARGE SCALE GENOMIC DNA]</scope>
    <source>
        <strain evidence="1 2">BS2775</strain>
    </source>
</reference>
<keyword evidence="2" id="KW-1185">Reference proteome</keyword>
<evidence type="ECO:0000313" key="1">
    <source>
        <dbReference type="EMBL" id="SDU02954.1"/>
    </source>
</evidence>
<dbReference type="Pfam" id="PF09907">
    <property type="entry name" value="HigB_toxin"/>
    <property type="match status" value="1"/>
</dbReference>
<dbReference type="GO" id="GO:0110001">
    <property type="term" value="C:toxin-antitoxin complex"/>
    <property type="evidence" value="ECO:0007669"/>
    <property type="project" value="InterPro"/>
</dbReference>
<dbReference type="GO" id="GO:0004519">
    <property type="term" value="F:endonuclease activity"/>
    <property type="evidence" value="ECO:0007669"/>
    <property type="project" value="InterPro"/>
</dbReference>
<dbReference type="Proteomes" id="UP000183653">
    <property type="component" value="Chromosome I"/>
</dbReference>
<accession>A0A1H2F6H4</accession>